<dbReference type="EMBL" id="QBKS01000001">
    <property type="protein sequence ID" value="PTX55999.1"/>
    <property type="molecule type" value="Genomic_DNA"/>
</dbReference>
<proteinExistence type="inferred from homology"/>
<protein>
    <submittedName>
        <fullName evidence="6">LysR family transcriptional regulator</fullName>
    </submittedName>
</protein>
<keyword evidence="7" id="KW-1185">Reference proteome</keyword>
<dbReference type="Pfam" id="PF00126">
    <property type="entry name" value="HTH_1"/>
    <property type="match status" value="1"/>
</dbReference>
<evidence type="ECO:0000256" key="2">
    <source>
        <dbReference type="ARBA" id="ARBA00023015"/>
    </source>
</evidence>
<dbReference type="GO" id="GO:0003700">
    <property type="term" value="F:DNA-binding transcription factor activity"/>
    <property type="evidence" value="ECO:0007669"/>
    <property type="project" value="InterPro"/>
</dbReference>
<dbReference type="SUPFAM" id="SSF46785">
    <property type="entry name" value="Winged helix' DNA-binding domain"/>
    <property type="match status" value="1"/>
</dbReference>
<evidence type="ECO:0000256" key="3">
    <source>
        <dbReference type="ARBA" id="ARBA00023125"/>
    </source>
</evidence>
<dbReference type="CDD" id="cd08422">
    <property type="entry name" value="PBP2_CrgA_like"/>
    <property type="match status" value="1"/>
</dbReference>
<dbReference type="Pfam" id="PF03466">
    <property type="entry name" value="LysR_substrate"/>
    <property type="match status" value="1"/>
</dbReference>
<accession>A0A2T6BIW4</accession>
<evidence type="ECO:0000259" key="5">
    <source>
        <dbReference type="PROSITE" id="PS50931"/>
    </source>
</evidence>
<name>A0A2T6BIW4_9RHOB</name>
<keyword evidence="2" id="KW-0805">Transcription regulation</keyword>
<evidence type="ECO:0000313" key="6">
    <source>
        <dbReference type="EMBL" id="PTX55999.1"/>
    </source>
</evidence>
<feature type="domain" description="HTH lysR-type" evidence="5">
    <location>
        <begin position="1"/>
        <end position="58"/>
    </location>
</feature>
<dbReference type="PANTHER" id="PTHR30537:SF5">
    <property type="entry name" value="HTH-TYPE TRANSCRIPTIONAL ACTIVATOR TTDR-RELATED"/>
    <property type="match status" value="1"/>
</dbReference>
<dbReference type="Gene3D" id="1.10.10.10">
    <property type="entry name" value="Winged helix-like DNA-binding domain superfamily/Winged helix DNA-binding domain"/>
    <property type="match status" value="1"/>
</dbReference>
<keyword evidence="4" id="KW-0804">Transcription</keyword>
<comment type="similarity">
    <text evidence="1">Belongs to the LysR transcriptional regulatory family.</text>
</comment>
<dbReference type="Gene3D" id="3.40.190.290">
    <property type="match status" value="1"/>
</dbReference>
<dbReference type="InterPro" id="IPR036390">
    <property type="entry name" value="WH_DNA-bd_sf"/>
</dbReference>
<keyword evidence="3" id="KW-0238">DNA-binding</keyword>
<dbReference type="InterPro" id="IPR036388">
    <property type="entry name" value="WH-like_DNA-bd_sf"/>
</dbReference>
<comment type="caution">
    <text evidence="6">The sequence shown here is derived from an EMBL/GenBank/DDBJ whole genome shotgun (WGS) entry which is preliminary data.</text>
</comment>
<sequence length="298" mass="32851">MDTAALSLLNDVARQGSFAEAARLLDRDPSAVSRAVADVEARVGIRIFHRSTRRLSLTEEGARYLARITPLIEALEDATEEARTAAGTPQGHVRLTCSVAYGVECLVPLLDDFRARYPDISLEMDLSDTPRDLIQGRFDLALRLAPAPKGDLISRKLSRTRYHVCVSPSWLEHNKAPGHPNELAGTSCLLQSLPDYRSQWRFRDRSGKVHDVPVQGALTLSSPLALRSAAQRGLGPALLADWLVKDQMKIGQLVALLDAYDVSATTFETGVWALYPSRSLMPRKARVLLDFLAERLGN</sequence>
<dbReference type="InterPro" id="IPR005119">
    <property type="entry name" value="LysR_subst-bd"/>
</dbReference>
<dbReference type="OrthoDB" id="9813056at2"/>
<organism evidence="6 7">
    <name type="scientific">Litoreibacter ponti</name>
    <dbReference type="NCBI Taxonomy" id="1510457"/>
    <lineage>
        <taxon>Bacteria</taxon>
        <taxon>Pseudomonadati</taxon>
        <taxon>Pseudomonadota</taxon>
        <taxon>Alphaproteobacteria</taxon>
        <taxon>Rhodobacterales</taxon>
        <taxon>Roseobacteraceae</taxon>
        <taxon>Litoreibacter</taxon>
    </lineage>
</organism>
<dbReference type="AlphaFoldDB" id="A0A2T6BIW4"/>
<dbReference type="SUPFAM" id="SSF53850">
    <property type="entry name" value="Periplasmic binding protein-like II"/>
    <property type="match status" value="1"/>
</dbReference>
<evidence type="ECO:0000256" key="1">
    <source>
        <dbReference type="ARBA" id="ARBA00009437"/>
    </source>
</evidence>
<evidence type="ECO:0000256" key="4">
    <source>
        <dbReference type="ARBA" id="ARBA00023163"/>
    </source>
</evidence>
<dbReference type="InterPro" id="IPR000847">
    <property type="entry name" value="LysR_HTH_N"/>
</dbReference>
<dbReference type="InterPro" id="IPR058163">
    <property type="entry name" value="LysR-type_TF_proteobact-type"/>
</dbReference>
<dbReference type="GO" id="GO:0003677">
    <property type="term" value="F:DNA binding"/>
    <property type="evidence" value="ECO:0007669"/>
    <property type="project" value="UniProtKB-KW"/>
</dbReference>
<evidence type="ECO:0000313" key="7">
    <source>
        <dbReference type="Proteomes" id="UP000243978"/>
    </source>
</evidence>
<reference evidence="6 7" key="1">
    <citation type="submission" date="2018-04" db="EMBL/GenBank/DDBJ databases">
        <title>Genomic Encyclopedia of Archaeal and Bacterial Type Strains, Phase II (KMG-II): from individual species to whole genera.</title>
        <authorList>
            <person name="Goeker M."/>
        </authorList>
    </citation>
    <scope>NUCLEOTIDE SEQUENCE [LARGE SCALE GENOMIC DNA]</scope>
    <source>
        <strain evidence="6 7">DSM 100977</strain>
    </source>
</reference>
<dbReference type="RefSeq" id="WP_107844237.1">
    <property type="nucleotide sequence ID" value="NZ_QBKS01000001.1"/>
</dbReference>
<dbReference type="PANTHER" id="PTHR30537">
    <property type="entry name" value="HTH-TYPE TRANSCRIPTIONAL REGULATOR"/>
    <property type="match status" value="1"/>
</dbReference>
<dbReference type="Proteomes" id="UP000243978">
    <property type="component" value="Unassembled WGS sequence"/>
</dbReference>
<dbReference type="PROSITE" id="PS50931">
    <property type="entry name" value="HTH_LYSR"/>
    <property type="match status" value="1"/>
</dbReference>
<gene>
    <name evidence="6" type="ORF">C8N43_0648</name>
</gene>